<evidence type="ECO:0000259" key="1">
    <source>
        <dbReference type="PROSITE" id="PS50022"/>
    </source>
</evidence>
<dbReference type="InterPro" id="IPR008930">
    <property type="entry name" value="Terpenoid_cyclase/PrenylTrfase"/>
</dbReference>
<gene>
    <name evidence="3" type="ORF">JIN81_01175</name>
</gene>
<proteinExistence type="predicted"/>
<dbReference type="Pfam" id="PF00754">
    <property type="entry name" value="F5_F8_type_C"/>
    <property type="match status" value="1"/>
</dbReference>
<dbReference type="EMBL" id="JAENII010000001">
    <property type="protein sequence ID" value="MBK1825615.1"/>
    <property type="molecule type" value="Genomic_DNA"/>
</dbReference>
<protein>
    <submittedName>
        <fullName evidence="3">Discoidin domain-containing protein</fullName>
    </submittedName>
</protein>
<accession>A0A934RBW0</accession>
<dbReference type="Gene3D" id="2.60.120.260">
    <property type="entry name" value="Galactose-binding domain-like"/>
    <property type="match status" value="1"/>
</dbReference>
<dbReference type="InterPro" id="IPR036034">
    <property type="entry name" value="PDZ_sf"/>
</dbReference>
<dbReference type="SUPFAM" id="SSF49785">
    <property type="entry name" value="Galactose-binding domain-like"/>
    <property type="match status" value="1"/>
</dbReference>
<feature type="domain" description="F5/8 type C" evidence="1">
    <location>
        <begin position="87"/>
        <end position="247"/>
    </location>
</feature>
<dbReference type="InterPro" id="IPR001478">
    <property type="entry name" value="PDZ"/>
</dbReference>
<dbReference type="InterPro" id="IPR008979">
    <property type="entry name" value="Galactose-bd-like_sf"/>
</dbReference>
<dbReference type="SUPFAM" id="SSF48239">
    <property type="entry name" value="Terpenoid cyclases/Protein prenyltransferases"/>
    <property type="match status" value="1"/>
</dbReference>
<reference evidence="3" key="1">
    <citation type="submission" date="2021-01" db="EMBL/GenBank/DDBJ databases">
        <title>Modified the classification status of verrucomicrobia.</title>
        <authorList>
            <person name="Feng X."/>
        </authorList>
    </citation>
    <scope>NUCLEOTIDE SEQUENCE</scope>
    <source>
        <strain evidence="3">KCTC 22201</strain>
    </source>
</reference>
<dbReference type="InterPro" id="IPR046255">
    <property type="entry name" value="DUF6288"/>
</dbReference>
<evidence type="ECO:0000313" key="3">
    <source>
        <dbReference type="EMBL" id="MBK1825615.1"/>
    </source>
</evidence>
<dbReference type="RefSeq" id="WP_234044367.1">
    <property type="nucleotide sequence ID" value="NZ_JAENII010000001.1"/>
</dbReference>
<feature type="domain" description="PDZ" evidence="2">
    <location>
        <begin position="312"/>
        <end position="376"/>
    </location>
</feature>
<name>A0A934RBW0_9BACT</name>
<dbReference type="Gene3D" id="1.50.10.20">
    <property type="match status" value="1"/>
</dbReference>
<sequence length="751" mass="81759">MGAWLPVGATPLEVKPLSVERGWFLPGGESGAALAPGESVVGDVEVPELSEKEAGLPGAWRGVLALDVYGTSGNGSGRVKLEAIDPASGEAFAKAEAEVSGPAPRAVWAAIASSAQGGSDVSKVFDRNPKTDWHSRYGKDQPKPPHWIGVEFGQATVIEGVRYLPRQGGFTNGVAKDYRVEVRRAGRADWEVMEEGTSDRVSVADKRGPIEVRFEKPMAVEAFRFVVVSDWSGGGFGTAAELEAIGLKLPEREETVEASERAWLEVPAELLESLTGKRFGLRVVSAGGATVVVGTPRWCRIHEAPTGKLFGRSNGGLGPDKLGAGLLGFDGMTEHKQTVLSVMKVREGGPAAKAGLVVGDAIVSASGSPLPVNDLNPGWEWFQRSHEAVLGRATEAVLAAGGTTLDLGVLRDGKVQTLKVKLPRMKAFTTMNPETDPVAAELLEDSLNWVRENQRPDGSWSGDMKRTTFAGLALLATGEKRDVEQVKRAIDWGLEKFPSPEKHGNLGFWAGSYMGILYSEWYLRTEDDRVLAHLELMRDWAYEGQHNCKWDVPALGHGPSGLPYGEKALVAPACHLLVFEALAQRCGMESKLWELLMPYMEMSWSDPKEGGHGAMGYNRSYKDLGEFWSRSGLFATAAHLRGERQDMEKSMTKIMVERHSWFRNSHAYGEPGGGLGLLALNLCDPENYSKVIKDYAWWFSLAWEPDYGLRFTTPHMGAPYMGEDDLMNVVYALVLQGPKQSLHLTGKTSKP</sequence>
<evidence type="ECO:0000259" key="2">
    <source>
        <dbReference type="PROSITE" id="PS50106"/>
    </source>
</evidence>
<dbReference type="Gene3D" id="2.30.42.10">
    <property type="match status" value="1"/>
</dbReference>
<comment type="caution">
    <text evidence="3">The sequence shown here is derived from an EMBL/GenBank/DDBJ whole genome shotgun (WGS) entry which is preliminary data.</text>
</comment>
<dbReference type="PROSITE" id="PS50022">
    <property type="entry name" value="FA58C_3"/>
    <property type="match status" value="1"/>
</dbReference>
<dbReference type="Proteomes" id="UP000658278">
    <property type="component" value="Unassembled WGS sequence"/>
</dbReference>
<dbReference type="Pfam" id="PF19805">
    <property type="entry name" value="DUF6288"/>
    <property type="match status" value="1"/>
</dbReference>
<dbReference type="SUPFAM" id="SSF50156">
    <property type="entry name" value="PDZ domain-like"/>
    <property type="match status" value="1"/>
</dbReference>
<dbReference type="AlphaFoldDB" id="A0A934RBW0"/>
<evidence type="ECO:0000313" key="4">
    <source>
        <dbReference type="Proteomes" id="UP000658278"/>
    </source>
</evidence>
<dbReference type="InterPro" id="IPR000421">
    <property type="entry name" value="FA58C"/>
</dbReference>
<organism evidence="3 4">
    <name type="scientific">Haloferula rosea</name>
    <dbReference type="NCBI Taxonomy" id="490093"/>
    <lineage>
        <taxon>Bacteria</taxon>
        <taxon>Pseudomonadati</taxon>
        <taxon>Verrucomicrobiota</taxon>
        <taxon>Verrucomicrobiia</taxon>
        <taxon>Verrucomicrobiales</taxon>
        <taxon>Verrucomicrobiaceae</taxon>
        <taxon>Haloferula</taxon>
    </lineage>
</organism>
<keyword evidence="4" id="KW-1185">Reference proteome</keyword>
<dbReference type="PROSITE" id="PS50106">
    <property type="entry name" value="PDZ"/>
    <property type="match status" value="1"/>
</dbReference>